<dbReference type="Proteomes" id="UP000010796">
    <property type="component" value="Chromosome"/>
</dbReference>
<organism evidence="3 4">
    <name type="scientific">Echinicola vietnamensis (strain DSM 17526 / LMG 23754 / KMM 6221)</name>
    <dbReference type="NCBI Taxonomy" id="926556"/>
    <lineage>
        <taxon>Bacteria</taxon>
        <taxon>Pseudomonadati</taxon>
        <taxon>Bacteroidota</taxon>
        <taxon>Cytophagia</taxon>
        <taxon>Cytophagales</taxon>
        <taxon>Cyclobacteriaceae</taxon>
        <taxon>Echinicola</taxon>
    </lineage>
</organism>
<keyword evidence="1" id="KW-0175">Coiled coil</keyword>
<keyword evidence="4" id="KW-1185">Reference proteome</keyword>
<dbReference type="Pfam" id="PF03993">
    <property type="entry name" value="DUF349"/>
    <property type="match status" value="5"/>
</dbReference>
<name>L0G3U0_ECHVK</name>
<accession>L0G3U0</accession>
<feature type="compositionally biased region" description="Basic and acidic residues" evidence="2">
    <location>
        <begin position="25"/>
        <end position="59"/>
    </location>
</feature>
<dbReference type="OrthoDB" id="5422202at2"/>
<dbReference type="AlphaFoldDB" id="L0G3U0"/>
<dbReference type="HOGENOM" id="CLU_019817_0_0_10"/>
<dbReference type="PATRIC" id="fig|926556.3.peg.3630"/>
<evidence type="ECO:0000256" key="1">
    <source>
        <dbReference type="SAM" id="Coils"/>
    </source>
</evidence>
<sequence length="625" mass="74109">MENDKEISEENKVTQEQVENTDAGNQHEPKNESSQRVEEHHDEEHHDQEEHHEEEHHVDYGNFSKKQLLSALKELLEKGKYIQDDHVANDIKTHYEEDHFNKEKEEALKSFVQEGGTEDDFFYKQSEDDKMFFALYGEYKNRRSSQIKELEETKEKNLFAKNQILERLRELVDGEETTHSISTIKEIQQEWKDIGPVPGAQNKNLWASYNALMDRFYDNRSIYFELKELDRKKNLEGKLELCEKAEALDKEEDLRTAIRALNELHEEFKHIGPVPREEQEAVWQRFKAASDAIYAKRKAYYESQKEVFKENQTKKEALIQKLDDFKDFKANRIKEWNSKTKEILAIQKEWEAIGPVPRECGREINRGFWGAFKQFFHNKNLFFKELDEIRRINKEKAEELIKVAEELKDSTDWQNTSNALIKLQQDWKKLGPTPEKVRDDLYKRFKTACDTFFDNRREANKEINKEFDKNLELKEEVCEKIKALPEGEEFTVENLEKLVAEYNSIGFVPRKNIKEIAGKFNQAVEACVEKLDTDGENREEFLFRLNLNKIQGDPNSDRVFNKKEHGIRKQIADLENNITLWKNNLEFFASSKTADKLKNQFDEKIEKAEEEIDKLKKKLSILREF</sequence>
<gene>
    <name evidence="3" type="ordered locus">Echvi_3443</name>
</gene>
<dbReference type="STRING" id="926556.Echvi_3443"/>
<evidence type="ECO:0000313" key="4">
    <source>
        <dbReference type="Proteomes" id="UP000010796"/>
    </source>
</evidence>
<dbReference type="EMBL" id="CP003346">
    <property type="protein sequence ID" value="AGA79661.1"/>
    <property type="molecule type" value="Genomic_DNA"/>
</dbReference>
<protein>
    <recommendedName>
        <fullName evidence="5">DUF349 domain-containing protein</fullName>
    </recommendedName>
</protein>
<feature type="compositionally biased region" description="Basic and acidic residues" evidence="2">
    <location>
        <begin position="1"/>
        <end position="13"/>
    </location>
</feature>
<reference evidence="4" key="1">
    <citation type="submission" date="2012-02" db="EMBL/GenBank/DDBJ databases">
        <title>The complete genome of Echinicola vietnamensis DSM 17526.</title>
        <authorList>
            <person name="Lucas S."/>
            <person name="Copeland A."/>
            <person name="Lapidus A."/>
            <person name="Glavina del Rio T."/>
            <person name="Dalin E."/>
            <person name="Tice H."/>
            <person name="Bruce D."/>
            <person name="Goodwin L."/>
            <person name="Pitluck S."/>
            <person name="Peters L."/>
            <person name="Ovchinnikova G."/>
            <person name="Teshima H."/>
            <person name="Kyrpides N."/>
            <person name="Mavromatis K."/>
            <person name="Ivanova N."/>
            <person name="Brettin T."/>
            <person name="Detter J.C."/>
            <person name="Han C."/>
            <person name="Larimer F."/>
            <person name="Land M."/>
            <person name="Hauser L."/>
            <person name="Markowitz V."/>
            <person name="Cheng J.-F."/>
            <person name="Hugenholtz P."/>
            <person name="Woyke T."/>
            <person name="Wu D."/>
            <person name="Brambilla E."/>
            <person name="Klenk H.-P."/>
            <person name="Eisen J.A."/>
        </authorList>
    </citation>
    <scope>NUCLEOTIDE SEQUENCE [LARGE SCALE GENOMIC DNA]</scope>
    <source>
        <strain evidence="4">DSM 17526 / LMG 23754 / KMM 6221</strain>
    </source>
</reference>
<dbReference type="KEGG" id="evi:Echvi_3443"/>
<evidence type="ECO:0000313" key="3">
    <source>
        <dbReference type="EMBL" id="AGA79661.1"/>
    </source>
</evidence>
<feature type="coiled-coil region" evidence="1">
    <location>
        <begin position="591"/>
        <end position="625"/>
    </location>
</feature>
<dbReference type="RefSeq" id="WP_015267206.1">
    <property type="nucleotide sequence ID" value="NC_019904.1"/>
</dbReference>
<dbReference type="eggNOG" id="COG0508">
    <property type="taxonomic scope" value="Bacteria"/>
</dbReference>
<dbReference type="InterPro" id="IPR007139">
    <property type="entry name" value="DUF349"/>
</dbReference>
<evidence type="ECO:0000256" key="2">
    <source>
        <dbReference type="SAM" id="MobiDB-lite"/>
    </source>
</evidence>
<feature type="region of interest" description="Disordered" evidence="2">
    <location>
        <begin position="1"/>
        <end position="62"/>
    </location>
</feature>
<evidence type="ECO:0008006" key="5">
    <source>
        <dbReference type="Google" id="ProtNLM"/>
    </source>
</evidence>
<proteinExistence type="predicted"/>
<feature type="compositionally biased region" description="Polar residues" evidence="2">
    <location>
        <begin position="14"/>
        <end position="24"/>
    </location>
</feature>